<dbReference type="Proteomes" id="UP000320314">
    <property type="component" value="Unassembled WGS sequence"/>
</dbReference>
<comment type="caution">
    <text evidence="1">The sequence shown here is derived from an EMBL/GenBank/DDBJ whole genome shotgun (WGS) entry which is preliminary data.</text>
</comment>
<keyword evidence="2" id="KW-1185">Reference proteome</keyword>
<dbReference type="SUPFAM" id="SSF55729">
    <property type="entry name" value="Acyl-CoA N-acyltransferases (Nat)"/>
    <property type="match status" value="1"/>
</dbReference>
<keyword evidence="1" id="KW-0378">Hydrolase</keyword>
<proteinExistence type="predicted"/>
<evidence type="ECO:0000313" key="1">
    <source>
        <dbReference type="EMBL" id="TPW29937.1"/>
    </source>
</evidence>
<dbReference type="PANTHER" id="PTHR41368">
    <property type="entry name" value="PROTEIN YGHO"/>
    <property type="match status" value="1"/>
</dbReference>
<dbReference type="PANTHER" id="PTHR41368:SF1">
    <property type="entry name" value="PROTEIN YGHO"/>
    <property type="match status" value="1"/>
</dbReference>
<dbReference type="Gene3D" id="3.40.630.30">
    <property type="match status" value="1"/>
</dbReference>
<gene>
    <name evidence="1" type="ORF">FJU11_06635</name>
</gene>
<protein>
    <submittedName>
        <fullName evidence="1">dATP pyrophosphohydrolase</fullName>
    </submittedName>
</protein>
<dbReference type="InterPro" id="IPR016181">
    <property type="entry name" value="Acyl_CoA_acyltransferase"/>
</dbReference>
<dbReference type="CDD" id="cd04301">
    <property type="entry name" value="NAT_SF"/>
    <property type="match status" value="1"/>
</dbReference>
<dbReference type="AlphaFoldDB" id="A0A506UDZ0"/>
<reference evidence="1 2" key="1">
    <citation type="submission" date="2019-06" db="EMBL/GenBank/DDBJ databases">
        <authorList>
            <person name="Li M."/>
        </authorList>
    </citation>
    <scope>NUCLEOTIDE SEQUENCE [LARGE SCALE GENOMIC DNA]</scope>
    <source>
        <strain evidence="1 2">BGMRC6574</strain>
    </source>
</reference>
<evidence type="ECO:0000313" key="2">
    <source>
        <dbReference type="Proteomes" id="UP000320314"/>
    </source>
</evidence>
<dbReference type="OrthoDB" id="9806005at2"/>
<sequence length="360" mass="40676">MDAFIELPGRLMADDANYVAPLKLERRQSLSAKTNPFFNYADVAFWLAFEDGKPVGRISAQDDRRIPGIGHFGMVMAKDDPAVFAALFDEAEAWLGERGLARVQGPFDLSINEEIGTLVDGFDTPPMLMMGHNPRYTGARIEEQGYGRLKDVHAYLYNADEHTPKWIERVQKRPPPKNVKLRSLDQKNYDRDLASIVDIFNDAWSGNWGFIPFAKDEMEALAKAMKPLLEADMVPIVEVDGEPVGFGVCLPNLNEATRDLRGRIAPFGWTKLLWRLKVSGVATGRVPLMGFRKKISETALGSLLPFLVMNQIREQAMKRGIRRIEMSWVLEDNMPMRHLGESLSGGKPYKTYRLYKKTLA</sequence>
<dbReference type="InterPro" id="IPR039968">
    <property type="entry name" value="BcerS-like"/>
</dbReference>
<name>A0A506UDZ0_9HYPH</name>
<accession>A0A506UDZ0</accession>
<dbReference type="EMBL" id="VHLH01000008">
    <property type="protein sequence ID" value="TPW29937.1"/>
    <property type="molecule type" value="Genomic_DNA"/>
</dbReference>
<organism evidence="1 2">
    <name type="scientific">Pararhizobium mangrovi</name>
    <dbReference type="NCBI Taxonomy" id="2590452"/>
    <lineage>
        <taxon>Bacteria</taxon>
        <taxon>Pseudomonadati</taxon>
        <taxon>Pseudomonadota</taxon>
        <taxon>Alphaproteobacteria</taxon>
        <taxon>Hyphomicrobiales</taxon>
        <taxon>Rhizobiaceae</taxon>
        <taxon>Rhizobium/Agrobacterium group</taxon>
        <taxon>Pararhizobium</taxon>
    </lineage>
</organism>
<dbReference type="GO" id="GO:0016787">
    <property type="term" value="F:hydrolase activity"/>
    <property type="evidence" value="ECO:0007669"/>
    <property type="project" value="UniProtKB-KW"/>
</dbReference>